<organism evidence="3 4">
    <name type="scientific">Paenibacillus gallinarum</name>
    <dbReference type="NCBI Taxonomy" id="2762232"/>
    <lineage>
        <taxon>Bacteria</taxon>
        <taxon>Bacillati</taxon>
        <taxon>Bacillota</taxon>
        <taxon>Bacilli</taxon>
        <taxon>Bacillales</taxon>
        <taxon>Paenibacillaceae</taxon>
        <taxon>Paenibacillus</taxon>
    </lineage>
</organism>
<evidence type="ECO:0000313" key="4">
    <source>
        <dbReference type="Proteomes" id="UP000608071"/>
    </source>
</evidence>
<dbReference type="EMBL" id="JACSQL010000020">
    <property type="protein sequence ID" value="MBD7971084.1"/>
    <property type="molecule type" value="Genomic_DNA"/>
</dbReference>
<dbReference type="Proteomes" id="UP000608071">
    <property type="component" value="Unassembled WGS sequence"/>
</dbReference>
<comment type="caution">
    <text evidence="3">The sequence shown here is derived from an EMBL/GenBank/DDBJ whole genome shotgun (WGS) entry which is preliminary data.</text>
</comment>
<name>A0ABR8T6Y5_9BACL</name>
<evidence type="ECO:0000259" key="2">
    <source>
        <dbReference type="Pfam" id="PF03432"/>
    </source>
</evidence>
<keyword evidence="4" id="KW-1185">Reference proteome</keyword>
<feature type="coiled-coil region" evidence="1">
    <location>
        <begin position="434"/>
        <end position="488"/>
    </location>
</feature>
<gene>
    <name evidence="3" type="ORF">H9647_23730</name>
</gene>
<feature type="domain" description="MobA/VirD2-like nuclease" evidence="2">
    <location>
        <begin position="19"/>
        <end position="149"/>
    </location>
</feature>
<proteinExistence type="predicted"/>
<sequence length="490" mass="57812">MPYVKQITIRNTLNRSLKYIVNDSKTDYGCFVTGVNCATHDKLAYKQMIENKRKHNKEKGTLGFHFIQSFKENEIDDPYKAHEIGLKWADKMFGNKYQFIISTHLDKGHYHNHVIINSVSLDGKKFNACKQSLKDARDYSDEIAREYNLSVIPYNKDSVPKSYKEWNEEKRGNSWKAHIKNDINTVIKSSNSFNDFMEKMRQLGYTMKHGHVKYMTFKAPGMERSVRGKTLGPEFIEERIKERIQFNEFNFEESKRNYKYRFVGNRSQLIDAARQYRYKRGSLAINFMLTIALLRTIRNRNSTQPIRKNSKRDFSIDLQISKLTNHLKYISEHDYKNREDLKRAAESASKQIEDITLVLRDASELSRKMDIVLQTIETYNKYKPISEEVKDSTIKRMLLKSKYSVELETFDKAAKQLGKLSITEQDFGSYSERYVNHGKKMEQLKLKLDSIKNEISTLTEIEKSLDQRNNLLQEIRSIKEKSERKEEHDR</sequence>
<keyword evidence="1" id="KW-0175">Coiled coil</keyword>
<evidence type="ECO:0000313" key="3">
    <source>
        <dbReference type="EMBL" id="MBD7971084.1"/>
    </source>
</evidence>
<protein>
    <submittedName>
        <fullName evidence="3">Relaxase/mobilization nuclease domain-containing protein</fullName>
    </submittedName>
</protein>
<dbReference type="InterPro" id="IPR005094">
    <property type="entry name" value="Endonuclease_MobA/VirD2"/>
</dbReference>
<dbReference type="RefSeq" id="WP_191804720.1">
    <property type="nucleotide sequence ID" value="NZ_JACSQL010000020.1"/>
</dbReference>
<dbReference type="Pfam" id="PF03432">
    <property type="entry name" value="Relaxase"/>
    <property type="match status" value="1"/>
</dbReference>
<evidence type="ECO:0000256" key="1">
    <source>
        <dbReference type="SAM" id="Coils"/>
    </source>
</evidence>
<reference evidence="3 4" key="1">
    <citation type="submission" date="2020-08" db="EMBL/GenBank/DDBJ databases">
        <title>A Genomic Blueprint of the Chicken Gut Microbiome.</title>
        <authorList>
            <person name="Gilroy R."/>
            <person name="Ravi A."/>
            <person name="Getino M."/>
            <person name="Pursley I."/>
            <person name="Horton D.L."/>
            <person name="Alikhan N.-F."/>
            <person name="Baker D."/>
            <person name="Gharbi K."/>
            <person name="Hall N."/>
            <person name="Watson M."/>
            <person name="Adriaenssens E.M."/>
            <person name="Foster-Nyarko E."/>
            <person name="Jarju S."/>
            <person name="Secka A."/>
            <person name="Antonio M."/>
            <person name="Oren A."/>
            <person name="Chaudhuri R."/>
            <person name="La Ragione R.M."/>
            <person name="Hildebrand F."/>
            <person name="Pallen M.J."/>
        </authorList>
    </citation>
    <scope>NUCLEOTIDE SEQUENCE [LARGE SCALE GENOMIC DNA]</scope>
    <source>
        <strain evidence="3 4">Sa2BVA9</strain>
    </source>
</reference>
<accession>A0ABR8T6Y5</accession>